<gene>
    <name evidence="2" type="ORF">P4T90_19580</name>
</gene>
<sequence length="59" mass="6327">MAASIILGLLIFGYAAFTLFKFFKKSKQGACAHCSLQDNCQTACSTVLDSGQSLPKKHS</sequence>
<evidence type="ECO:0000256" key="1">
    <source>
        <dbReference type="SAM" id="Phobius"/>
    </source>
</evidence>
<evidence type="ECO:0000313" key="3">
    <source>
        <dbReference type="Proteomes" id="UP001341444"/>
    </source>
</evidence>
<keyword evidence="1" id="KW-0472">Membrane</keyword>
<dbReference type="Proteomes" id="UP001341444">
    <property type="component" value="Unassembled WGS sequence"/>
</dbReference>
<evidence type="ECO:0000313" key="2">
    <source>
        <dbReference type="EMBL" id="MED1205254.1"/>
    </source>
</evidence>
<keyword evidence="1" id="KW-1133">Transmembrane helix</keyword>
<proteinExistence type="predicted"/>
<dbReference type="Pfam" id="PF12669">
    <property type="entry name" value="FeoB_associated"/>
    <property type="match status" value="1"/>
</dbReference>
<comment type="caution">
    <text evidence="2">The sequence shown here is derived from an EMBL/GenBank/DDBJ whole genome shotgun (WGS) entry which is preliminary data.</text>
</comment>
<keyword evidence="1" id="KW-0812">Transmembrane</keyword>
<protein>
    <submittedName>
        <fullName evidence="2">FeoB-associated Cys-rich membrane protein</fullName>
    </submittedName>
</protein>
<dbReference type="EMBL" id="JARMAB010000030">
    <property type="protein sequence ID" value="MED1205254.1"/>
    <property type="molecule type" value="Genomic_DNA"/>
</dbReference>
<organism evidence="2 3">
    <name type="scientific">Heyndrickxia acidicola</name>
    <dbReference type="NCBI Taxonomy" id="209389"/>
    <lineage>
        <taxon>Bacteria</taxon>
        <taxon>Bacillati</taxon>
        <taxon>Bacillota</taxon>
        <taxon>Bacilli</taxon>
        <taxon>Bacillales</taxon>
        <taxon>Bacillaceae</taxon>
        <taxon>Heyndrickxia</taxon>
    </lineage>
</organism>
<name>A0ABU6ML89_9BACI</name>
<keyword evidence="3" id="KW-1185">Reference proteome</keyword>
<feature type="transmembrane region" description="Helical" evidence="1">
    <location>
        <begin position="6"/>
        <end position="23"/>
    </location>
</feature>
<dbReference type="RefSeq" id="WP_083952981.1">
    <property type="nucleotide sequence ID" value="NZ_JARMAB010000030.1"/>
</dbReference>
<accession>A0ABU6ML89</accession>
<reference evidence="2 3" key="1">
    <citation type="submission" date="2023-03" db="EMBL/GenBank/DDBJ databases">
        <title>Bacillus Genome Sequencing.</title>
        <authorList>
            <person name="Dunlap C."/>
        </authorList>
    </citation>
    <scope>NUCLEOTIDE SEQUENCE [LARGE SCALE GENOMIC DNA]</scope>
    <source>
        <strain evidence="2 3">B-23453</strain>
    </source>
</reference>